<reference evidence="1 2" key="1">
    <citation type="submission" date="2020-05" db="EMBL/GenBank/DDBJ databases">
        <authorList>
            <person name="Ruan W."/>
            <person name="Jeon C.O."/>
            <person name="Chun B.H."/>
        </authorList>
    </citation>
    <scope>NUCLEOTIDE SEQUENCE [LARGE SCALE GENOMIC DNA]</scope>
    <source>
        <strain evidence="1 2">TBZ9</strain>
    </source>
</reference>
<reference evidence="1 2" key="2">
    <citation type="submission" date="2020-06" db="EMBL/GenBank/DDBJ databases">
        <title>Halomonas songnenensis sp. nov., a moderately halophilic bacterium isolated from saline and alkaline soils.</title>
        <authorList>
            <person name="Jiang J."/>
            <person name="Pan Y."/>
        </authorList>
    </citation>
    <scope>NUCLEOTIDE SEQUENCE [LARGE SCALE GENOMIC DNA]</scope>
    <source>
        <strain evidence="1 2">TBZ9</strain>
    </source>
</reference>
<protein>
    <submittedName>
        <fullName evidence="1">Uncharacterized protein</fullName>
    </submittedName>
</protein>
<evidence type="ECO:0000313" key="1">
    <source>
        <dbReference type="EMBL" id="NOG32942.1"/>
    </source>
</evidence>
<sequence>MIEQRHHDEAAAMVKASGWADDHSEAFRWGLEYAIAWTLAGRPTTPEQNINTACPYADRTAEKDAWHSGFQLGKNNTTAPESMGA</sequence>
<comment type="caution">
    <text evidence="1">The sequence shown here is derived from an EMBL/GenBank/DDBJ whole genome shotgun (WGS) entry which is preliminary data.</text>
</comment>
<proteinExistence type="predicted"/>
<dbReference type="AlphaFoldDB" id="A0A7Y3TZA4"/>
<dbReference type="RefSeq" id="WP_171703394.1">
    <property type="nucleotide sequence ID" value="NZ_JABFHI010000020.1"/>
</dbReference>
<dbReference type="EMBL" id="JABFHI010000020">
    <property type="protein sequence ID" value="NOG32942.1"/>
    <property type="molecule type" value="Genomic_DNA"/>
</dbReference>
<accession>A0A7Y3TZA4</accession>
<keyword evidence="2" id="KW-1185">Reference proteome</keyword>
<name>A0A7Y3TZA4_9GAMM</name>
<dbReference type="Proteomes" id="UP000588806">
    <property type="component" value="Unassembled WGS sequence"/>
</dbReference>
<evidence type="ECO:0000313" key="2">
    <source>
        <dbReference type="Proteomes" id="UP000588806"/>
    </source>
</evidence>
<organism evidence="1 2">
    <name type="scientific">Vreelandella azerica</name>
    <dbReference type="NCBI Taxonomy" id="2732867"/>
    <lineage>
        <taxon>Bacteria</taxon>
        <taxon>Pseudomonadati</taxon>
        <taxon>Pseudomonadota</taxon>
        <taxon>Gammaproteobacteria</taxon>
        <taxon>Oceanospirillales</taxon>
        <taxon>Halomonadaceae</taxon>
        <taxon>Vreelandella</taxon>
    </lineage>
</organism>
<gene>
    <name evidence="1" type="ORF">HLB35_16295</name>
</gene>